<reference evidence="3" key="1">
    <citation type="submission" date="2020-05" db="EMBL/GenBank/DDBJ databases">
        <authorList>
            <person name="Chiriac C."/>
            <person name="Salcher M."/>
            <person name="Ghai R."/>
            <person name="Kavagutti S V."/>
        </authorList>
    </citation>
    <scope>NUCLEOTIDE SEQUENCE</scope>
</reference>
<dbReference type="EMBL" id="CAEZXM010000123">
    <property type="protein sequence ID" value="CAB4691310.1"/>
    <property type="molecule type" value="Genomic_DNA"/>
</dbReference>
<organism evidence="3">
    <name type="scientific">freshwater metagenome</name>
    <dbReference type="NCBI Taxonomy" id="449393"/>
    <lineage>
        <taxon>unclassified sequences</taxon>
        <taxon>metagenomes</taxon>
        <taxon>ecological metagenomes</taxon>
    </lineage>
</organism>
<feature type="transmembrane region" description="Helical" evidence="1">
    <location>
        <begin position="643"/>
        <end position="659"/>
    </location>
</feature>
<sequence>MFPIPELFALAALVFLLDESFSIYGGNVKSTMAGEFSFSIALSFAVLGLGLFARGLETGKLRGRTAVILALAVLSHGIVAIFVVIAVALMWLISLDKQRLVYGLAVLVPAVLLTSFWMIPFVSGTPFMTDMKYGKRPEGANDSYWKMFFNLDVNFDRVIFVLAVIGLVGSVVRRHRAGTWLGVCLLALAVLTRLAENSLPVIGLLWNPRVLPFIYLLRYLLMMVGVVELARAAVLVFNYGRMGRALALERRAGHAGSAVPLPTGRSQAMGGALTALLSLVVVGTILSVEFEVGWWGAGRSNGHYALTIGPDNGNQLVVYQKRATNGRGLSDSWSRYNFTGYEAKSAYAEYRALVLAMETIGKDSKYGCGRALWENNGENGKYGTTMALMLLPHWTDGCIGSSEGLFFEASGTTPYHFLSAAAMSANSSNPVRQLRYVDNDPSVGVPHLQKLGIKYYMAWTEKAVAKAETAEGLTLIVKSGPWHIYEVADSNIVVPLSVQPVVVAERPGDQRERWLELGSSWFQNTAEWAAIPAADGPSSWQHITAQVDSSRETTNRVAVLKPTDVIKPVKLDPVVVSNVVMGNETVNFDVDKVGVPVLVKVSYFPNWEVSGAQGPYRVAPNLMVVVPTSKHVRLNFARSYTDYLAYGLTLLGIVLLFVLRKYVHINYRKEELVAVVEPEQSAPSSVDLDYVDEAALRR</sequence>
<proteinExistence type="predicted"/>
<evidence type="ECO:0000313" key="3">
    <source>
        <dbReference type="EMBL" id="CAB4691310.1"/>
    </source>
</evidence>
<dbReference type="InterPro" id="IPR018776">
    <property type="entry name" value="Membrane_prot_PTPS-rel_domain"/>
</dbReference>
<dbReference type="AlphaFoldDB" id="A0A6J6NWX1"/>
<keyword evidence="1" id="KW-0812">Transmembrane</keyword>
<feature type="transmembrane region" description="Helical" evidence="1">
    <location>
        <begin position="68"/>
        <end position="94"/>
    </location>
</feature>
<keyword evidence="1" id="KW-1133">Transmembrane helix</keyword>
<protein>
    <submittedName>
        <fullName evidence="3">Unannotated protein</fullName>
    </submittedName>
</protein>
<feature type="transmembrane region" description="Helical" evidence="1">
    <location>
        <begin position="100"/>
        <end position="122"/>
    </location>
</feature>
<feature type="domain" description="Membrane protein 6-pyruvoyl-tetrahydropterin synthase-related" evidence="2">
    <location>
        <begin position="10"/>
        <end position="236"/>
    </location>
</feature>
<accession>A0A6J6NWX1</accession>
<feature type="transmembrane region" description="Helical" evidence="1">
    <location>
        <begin position="215"/>
        <end position="240"/>
    </location>
</feature>
<gene>
    <name evidence="3" type="ORF">UFOPK2366_00776</name>
</gene>
<feature type="transmembrane region" description="Helical" evidence="1">
    <location>
        <begin position="275"/>
        <end position="297"/>
    </location>
</feature>
<feature type="transmembrane region" description="Helical" evidence="1">
    <location>
        <begin position="38"/>
        <end position="56"/>
    </location>
</feature>
<evidence type="ECO:0000256" key="1">
    <source>
        <dbReference type="SAM" id="Phobius"/>
    </source>
</evidence>
<evidence type="ECO:0000259" key="2">
    <source>
        <dbReference type="Pfam" id="PF10131"/>
    </source>
</evidence>
<keyword evidence="1" id="KW-0472">Membrane</keyword>
<dbReference type="Pfam" id="PF10131">
    <property type="entry name" value="PTPS_related"/>
    <property type="match status" value="1"/>
</dbReference>
<feature type="transmembrane region" description="Helical" evidence="1">
    <location>
        <begin position="177"/>
        <end position="195"/>
    </location>
</feature>
<name>A0A6J6NWX1_9ZZZZ</name>